<comment type="caution">
    <text evidence="3">The sequence shown here is derived from an EMBL/GenBank/DDBJ whole genome shotgun (WGS) entry which is preliminary data.</text>
</comment>
<name>A0A6P0CBT4_9RHOB</name>
<keyword evidence="1" id="KW-0560">Oxidoreductase</keyword>
<keyword evidence="4" id="KW-1185">Reference proteome</keyword>
<dbReference type="RefSeq" id="WP_164352661.1">
    <property type="nucleotide sequence ID" value="NZ_JAABNT010000002.1"/>
</dbReference>
<sequence>MQQSDAFWNVTAPAGEKGQSLKGDLTCDVAIVGGGFTGLRAALMLAEARTDVALFEAGDIANGASGRSGGQVNPMLPVSKPDDLRAAVGPKYFEALAEAALRSADDLFELVERYQIRCEARQKGWLRADHCEAARKVSQENAKLWNKLGATFEFVGRDDVTRMTGARGYGSGTVNTRGGAVQPLALTRGLDRVAQAAGAKVFSHAPVRKLSREGRQWILAVNGHRVAARTVIIATNGYADDLVPGLKRTLLPLTSIQIATEPLDADRLEPLCPAGHTISDTRRLIMYCRREPGGQFIYGGMGYRTPTGGVGGWSWLLKDAPRIFPSLKGVKWAYRWGGTVALTPDRVPHLLEPEPGLICGLGYNGRGVAMSLVMGREMARRALGAAIEELPFPLAPMKPYAFREPQVLGAGLAMRYWRILDQREARRG</sequence>
<dbReference type="GO" id="GO:0016491">
    <property type="term" value="F:oxidoreductase activity"/>
    <property type="evidence" value="ECO:0007669"/>
    <property type="project" value="UniProtKB-KW"/>
</dbReference>
<evidence type="ECO:0000256" key="1">
    <source>
        <dbReference type="ARBA" id="ARBA00023002"/>
    </source>
</evidence>
<dbReference type="SUPFAM" id="SSF51905">
    <property type="entry name" value="FAD/NAD(P)-binding domain"/>
    <property type="match status" value="1"/>
</dbReference>
<dbReference type="AlphaFoldDB" id="A0A6P0CBT4"/>
<dbReference type="Proteomes" id="UP000468591">
    <property type="component" value="Unassembled WGS sequence"/>
</dbReference>
<dbReference type="InterPro" id="IPR006076">
    <property type="entry name" value="FAD-dep_OxRdtase"/>
</dbReference>
<dbReference type="PANTHER" id="PTHR13847:SF281">
    <property type="entry name" value="FAD DEPENDENT OXIDOREDUCTASE DOMAIN-CONTAINING PROTEIN"/>
    <property type="match status" value="1"/>
</dbReference>
<evidence type="ECO:0000313" key="3">
    <source>
        <dbReference type="EMBL" id="NEK21834.1"/>
    </source>
</evidence>
<proteinExistence type="predicted"/>
<protein>
    <submittedName>
        <fullName evidence="3">FAD-dependent oxidoreductase</fullName>
    </submittedName>
</protein>
<dbReference type="Pfam" id="PF01266">
    <property type="entry name" value="DAO"/>
    <property type="match status" value="1"/>
</dbReference>
<dbReference type="InterPro" id="IPR036188">
    <property type="entry name" value="FAD/NAD-bd_sf"/>
</dbReference>
<dbReference type="PANTHER" id="PTHR13847">
    <property type="entry name" value="SARCOSINE DEHYDROGENASE-RELATED"/>
    <property type="match status" value="1"/>
</dbReference>
<dbReference type="Gene3D" id="3.50.50.60">
    <property type="entry name" value="FAD/NAD(P)-binding domain"/>
    <property type="match status" value="1"/>
</dbReference>
<feature type="domain" description="FAD dependent oxidoreductase" evidence="2">
    <location>
        <begin position="28"/>
        <end position="381"/>
    </location>
</feature>
<dbReference type="Gene3D" id="3.30.9.10">
    <property type="entry name" value="D-Amino Acid Oxidase, subunit A, domain 2"/>
    <property type="match status" value="1"/>
</dbReference>
<evidence type="ECO:0000259" key="2">
    <source>
        <dbReference type="Pfam" id="PF01266"/>
    </source>
</evidence>
<organism evidence="3 4">
    <name type="scientific">Sulfitobacter sediminilitoris</name>
    <dbReference type="NCBI Taxonomy" id="2698830"/>
    <lineage>
        <taxon>Bacteria</taxon>
        <taxon>Pseudomonadati</taxon>
        <taxon>Pseudomonadota</taxon>
        <taxon>Alphaproteobacteria</taxon>
        <taxon>Rhodobacterales</taxon>
        <taxon>Roseobacteraceae</taxon>
        <taxon>Sulfitobacter</taxon>
    </lineage>
</organism>
<reference evidence="3 4" key="1">
    <citation type="submission" date="2020-01" db="EMBL/GenBank/DDBJ databases">
        <title>Sulfitobacter sediminilitoris sp. nov., isolated from a tidal flat.</title>
        <authorList>
            <person name="Park S."/>
            <person name="Yoon J.-H."/>
        </authorList>
    </citation>
    <scope>NUCLEOTIDE SEQUENCE [LARGE SCALE GENOMIC DNA]</scope>
    <source>
        <strain evidence="3 4">JBTF-M27</strain>
    </source>
</reference>
<evidence type="ECO:0000313" key="4">
    <source>
        <dbReference type="Proteomes" id="UP000468591"/>
    </source>
</evidence>
<dbReference type="GO" id="GO:0005737">
    <property type="term" value="C:cytoplasm"/>
    <property type="evidence" value="ECO:0007669"/>
    <property type="project" value="TreeGrafter"/>
</dbReference>
<accession>A0A6P0CBT4</accession>
<gene>
    <name evidence="3" type="ORF">GV827_05385</name>
</gene>
<dbReference type="EMBL" id="JAABNT010000002">
    <property type="protein sequence ID" value="NEK21834.1"/>
    <property type="molecule type" value="Genomic_DNA"/>
</dbReference>